<dbReference type="EMBL" id="RQFA01000066">
    <property type="protein sequence ID" value="TGK30961.1"/>
    <property type="molecule type" value="Genomic_DNA"/>
</dbReference>
<dbReference type="AlphaFoldDB" id="A0A5F1Z1B1"/>
<comment type="caution">
    <text evidence="3">The sequence shown here is derived from an EMBL/GenBank/DDBJ whole genome shotgun (WGS) entry which is preliminary data.</text>
</comment>
<dbReference type="Proteomes" id="UP000298277">
    <property type="component" value="Unassembled WGS sequence"/>
</dbReference>
<reference evidence="3" key="1">
    <citation type="journal article" date="2019" name="PLoS Negl. Trop. Dis.">
        <title>Revisiting the worldwide diversity of Leptospira species in the environment.</title>
        <authorList>
            <person name="Vincent A.T."/>
            <person name="Schiettekatte O."/>
            <person name="Bourhy P."/>
            <person name="Veyrier F.J."/>
            <person name="Picardeau M."/>
        </authorList>
    </citation>
    <scope>NUCLEOTIDE SEQUENCE [LARGE SCALE GENOMIC DNA]</scope>
    <source>
        <strain evidence="3">201800299</strain>
    </source>
</reference>
<keyword evidence="1" id="KW-0802">TPR repeat</keyword>
<gene>
    <name evidence="3" type="ORF">EHQ17_14665</name>
</gene>
<feature type="coiled-coil region" evidence="2">
    <location>
        <begin position="306"/>
        <end position="333"/>
    </location>
</feature>
<dbReference type="SUPFAM" id="SSF48452">
    <property type="entry name" value="TPR-like"/>
    <property type="match status" value="1"/>
</dbReference>
<evidence type="ECO:0000313" key="4">
    <source>
        <dbReference type="Proteomes" id="UP000298277"/>
    </source>
</evidence>
<dbReference type="PROSITE" id="PS50005">
    <property type="entry name" value="TPR"/>
    <property type="match status" value="1"/>
</dbReference>
<keyword evidence="4" id="KW-1185">Reference proteome</keyword>
<protein>
    <submittedName>
        <fullName evidence="3">Uncharacterized protein</fullName>
    </submittedName>
</protein>
<accession>A0A5F1Z1B1</accession>
<proteinExistence type="predicted"/>
<sequence>MPDEKRNSRDCDRTPRVLVSRVAIGFGAVFFSRNDSREIVTIGFGPGFFFKTVTEIFLFPFRTTTPSFASKCFLLSCLVFVGTFSVSAEEQDRRYDSRKIYDPPHVRITEQTMSELRTSLQDPSKDGLAEIQKVLNGYYSQFIDSRRIEEERRLGKIFDEKTNRNTIRLLILGLLSKLSPSGLMRDSPILFELHMLLSKLYNDKKQNAKAIEAALTAIRYRDFSHTEEEFLDERRLAEVYDVPEKQAAASHRRIKEDREKAAADLKTSRDFFHLVEANLIRGKETKISEKNGNGATTERVLFAKDLPALKERITQAEKELERREKEYSDSKAAAYESFRVKKSKEDAQTVYYLAGLIRQSENENKERLKVVNNLSVSGTGIFVLFDYKRNTDFFATAALWELVTKLDPEFKDAYLDLAKELKSSGKKEKAIDFYKKYLDLARKEKTEESKLAETYFAIASLYTELKQNVLASSYYESYYGAEADSKKKKKFAYELGSFFENRTGNLEKAVLFYGDWLKDRSDSENSDLPFSDVCERHRQEFSAQYGISRFYAYARKPREEKVFLRRSIQAYETLSEILRSEESKHSALKKETLEIKKNLLERTDDSTMAQYRLKDLDLQESASRLGVARTKLNSTPVTLAMKRLSVLLEEEKDFAGAKKIYEDIVRIGNEIEVNLSLRNIDRINKILEDGIKREPL</sequence>
<feature type="repeat" description="TPR" evidence="1">
    <location>
        <begin position="411"/>
        <end position="444"/>
    </location>
</feature>
<organism evidence="3 4">
    <name type="scientific">Leptospira gomenensis</name>
    <dbReference type="NCBI Taxonomy" id="2484974"/>
    <lineage>
        <taxon>Bacteria</taxon>
        <taxon>Pseudomonadati</taxon>
        <taxon>Spirochaetota</taxon>
        <taxon>Spirochaetia</taxon>
        <taxon>Leptospirales</taxon>
        <taxon>Leptospiraceae</taxon>
        <taxon>Leptospira</taxon>
    </lineage>
</organism>
<dbReference type="OrthoDB" id="311508at2"/>
<keyword evidence="2" id="KW-0175">Coiled coil</keyword>
<evidence type="ECO:0000256" key="2">
    <source>
        <dbReference type="SAM" id="Coils"/>
    </source>
</evidence>
<dbReference type="Gene3D" id="1.25.40.10">
    <property type="entry name" value="Tetratricopeptide repeat domain"/>
    <property type="match status" value="1"/>
</dbReference>
<dbReference type="InterPro" id="IPR011990">
    <property type="entry name" value="TPR-like_helical_dom_sf"/>
</dbReference>
<evidence type="ECO:0000256" key="1">
    <source>
        <dbReference type="PROSITE-ProRule" id="PRU00339"/>
    </source>
</evidence>
<evidence type="ECO:0000313" key="3">
    <source>
        <dbReference type="EMBL" id="TGK30961.1"/>
    </source>
</evidence>
<name>A0A5F1Z1B1_9LEPT</name>
<dbReference type="InterPro" id="IPR019734">
    <property type="entry name" value="TPR_rpt"/>
</dbReference>